<evidence type="ECO:0000259" key="6">
    <source>
        <dbReference type="PROSITE" id="PS50075"/>
    </source>
</evidence>
<evidence type="ECO:0000256" key="2">
    <source>
        <dbReference type="ARBA" id="ARBA00012100"/>
    </source>
</evidence>
<dbReference type="PANTHER" id="PTHR43540:SF3">
    <property type="entry name" value="ENTEROBACTIN SYNTHASE COMPONENT B"/>
    <property type="match status" value="1"/>
</dbReference>
<keyword evidence="5" id="KW-0596">Phosphopantetheine</keyword>
<keyword evidence="8" id="KW-1185">Reference proteome</keyword>
<dbReference type="OrthoDB" id="5794853at2"/>
<dbReference type="InterPro" id="IPR009081">
    <property type="entry name" value="PP-bd_ACP"/>
</dbReference>
<dbReference type="HOGENOM" id="CLU_068979_2_0_6"/>
<evidence type="ECO:0000256" key="3">
    <source>
        <dbReference type="ARBA" id="ARBA00022801"/>
    </source>
</evidence>
<dbReference type="RefSeq" id="WP_011400255.1">
    <property type="nucleotide sequence ID" value="NC_007645.1"/>
</dbReference>
<dbReference type="Gene3D" id="1.10.1200.10">
    <property type="entry name" value="ACP-like"/>
    <property type="match status" value="1"/>
</dbReference>
<dbReference type="EMBL" id="CP000155">
    <property type="protein sequence ID" value="ABC33203.1"/>
    <property type="molecule type" value="Genomic_DNA"/>
</dbReference>
<dbReference type="Pfam" id="PF00857">
    <property type="entry name" value="Isochorismatase"/>
    <property type="match status" value="1"/>
</dbReference>
<sequence>MAIPKIADYSLANASALPTNKTDWTIDPSRAVLLVHDMQRYFVNFYDLDGEPMGPLLANIQALKAACKKAGVPVVYTAQPGDQTPEDRALLTDFWGTGLAADPNLTDIVAELAPEDDDIEYVKWRYSAFKRTPLLDYMRENGKDQLIICGVYAHIGVLATSLEAFMLDIKPFVVADAVADFSEQEQKMALNYVAQRCGHVDALEVVLNALQGATTQSAPAAEPLSLEALRRDVAAILMMSPEDVDPEENLMYMGLDSIRVMSLLENWRARGADITFVDLAESLTINEWWRTIEPRLTTEA</sequence>
<comment type="cofactor">
    <cofactor evidence="5">
        <name>pantetheine 4'-phosphate</name>
        <dbReference type="ChEBI" id="CHEBI:47942"/>
    </cofactor>
    <text evidence="5">Binds 1 phosphopantetheine covalently.</text>
</comment>
<dbReference type="Proteomes" id="UP000000238">
    <property type="component" value="Chromosome"/>
</dbReference>
<dbReference type="InterPro" id="IPR050272">
    <property type="entry name" value="Isochorismatase-like_hydrls"/>
</dbReference>
<dbReference type="PRINTS" id="PR01398">
    <property type="entry name" value="ISCHRISMTASE"/>
</dbReference>
<accession>Q2S821</accession>
<dbReference type="Gene3D" id="3.40.50.850">
    <property type="entry name" value="Isochorismatase-like"/>
    <property type="match status" value="1"/>
</dbReference>
<dbReference type="AlphaFoldDB" id="Q2S821"/>
<evidence type="ECO:0000256" key="1">
    <source>
        <dbReference type="ARBA" id="ARBA00004924"/>
    </source>
</evidence>
<dbReference type="PROSITE" id="PS50075">
    <property type="entry name" value="CARRIER"/>
    <property type="match status" value="1"/>
</dbReference>
<feature type="modified residue" description="O-(pantetheine 4'-phosphoryl)serine" evidence="5">
    <location>
        <position position="257"/>
    </location>
</feature>
<evidence type="ECO:0000313" key="7">
    <source>
        <dbReference type="EMBL" id="ABC33203.1"/>
    </source>
</evidence>
<dbReference type="InterPro" id="IPR036380">
    <property type="entry name" value="Isochorismatase-like_sf"/>
</dbReference>
<keyword evidence="3 7" id="KW-0378">Hydrolase</keyword>
<dbReference type="SUPFAM" id="SSF47336">
    <property type="entry name" value="ACP-like"/>
    <property type="match status" value="1"/>
</dbReference>
<dbReference type="PANTHER" id="PTHR43540">
    <property type="entry name" value="PEROXYUREIDOACRYLATE/UREIDOACRYLATE AMIDOHYDROLASE-RELATED"/>
    <property type="match status" value="1"/>
</dbReference>
<dbReference type="GO" id="GO:0008908">
    <property type="term" value="F:isochorismatase activity"/>
    <property type="evidence" value="ECO:0007669"/>
    <property type="project" value="UniProtKB-EC"/>
</dbReference>
<evidence type="ECO:0000256" key="5">
    <source>
        <dbReference type="PIRSR" id="PIRSR001111-50"/>
    </source>
</evidence>
<protein>
    <recommendedName>
        <fullName evidence="2">isochorismatase</fullName>
        <ecNumber evidence="2">3.3.2.1</ecNumber>
    </recommendedName>
</protein>
<dbReference type="PIRSF" id="PIRSF001111">
    <property type="entry name" value="Isochorismatase"/>
    <property type="match status" value="1"/>
</dbReference>
<dbReference type="eggNOG" id="COG1535">
    <property type="taxonomic scope" value="Bacteria"/>
</dbReference>
<proteinExistence type="predicted"/>
<dbReference type="KEGG" id="hch:HCH_06565"/>
<dbReference type="Pfam" id="PF00550">
    <property type="entry name" value="PP-binding"/>
    <property type="match status" value="1"/>
</dbReference>
<dbReference type="InterPro" id="IPR000868">
    <property type="entry name" value="Isochorismatase-like_dom"/>
</dbReference>
<comment type="catalytic activity">
    <reaction evidence="4">
        <text>isochorismate + H2O = (2S,3S)-2,3-dihydroxy-2,3-dihydrobenzoate + pyruvate</text>
        <dbReference type="Rhea" id="RHEA:11112"/>
        <dbReference type="ChEBI" id="CHEBI:15361"/>
        <dbReference type="ChEBI" id="CHEBI:15377"/>
        <dbReference type="ChEBI" id="CHEBI:29780"/>
        <dbReference type="ChEBI" id="CHEBI:58764"/>
        <dbReference type="EC" id="3.3.2.1"/>
    </reaction>
</comment>
<keyword evidence="5" id="KW-0597">Phosphoprotein</keyword>
<organism evidence="7 8">
    <name type="scientific">Hahella chejuensis (strain KCTC 2396)</name>
    <dbReference type="NCBI Taxonomy" id="349521"/>
    <lineage>
        <taxon>Bacteria</taxon>
        <taxon>Pseudomonadati</taxon>
        <taxon>Pseudomonadota</taxon>
        <taxon>Gammaproteobacteria</taxon>
        <taxon>Oceanospirillales</taxon>
        <taxon>Hahellaceae</taxon>
        <taxon>Hahella</taxon>
    </lineage>
</organism>
<gene>
    <name evidence="7" type="ordered locus">HCH_06565</name>
</gene>
<name>Q2S821_HAHCH</name>
<evidence type="ECO:0000256" key="4">
    <source>
        <dbReference type="ARBA" id="ARBA00048590"/>
    </source>
</evidence>
<dbReference type="InterPro" id="IPR016291">
    <property type="entry name" value="Isochorismatase"/>
</dbReference>
<dbReference type="InterPro" id="IPR036736">
    <property type="entry name" value="ACP-like_sf"/>
</dbReference>
<comment type="pathway">
    <text evidence="1">Siderophore biosynthesis.</text>
</comment>
<dbReference type="STRING" id="349521.HCH_06565"/>
<dbReference type="CDD" id="cd01013">
    <property type="entry name" value="isochorismatase"/>
    <property type="match status" value="1"/>
</dbReference>
<dbReference type="SUPFAM" id="SSF52499">
    <property type="entry name" value="Isochorismatase-like hydrolases"/>
    <property type="match status" value="1"/>
</dbReference>
<dbReference type="EC" id="3.3.2.1" evidence="2"/>
<reference evidence="7 8" key="1">
    <citation type="journal article" date="2005" name="Nucleic Acids Res.">
        <title>Genomic blueprint of Hahella chejuensis, a marine microbe producing an algicidal agent.</title>
        <authorList>
            <person name="Jeong H."/>
            <person name="Yim J.H."/>
            <person name="Lee C."/>
            <person name="Choi S.-H."/>
            <person name="Park Y.K."/>
            <person name="Yoon S.H."/>
            <person name="Hur C.-G."/>
            <person name="Kang H.-Y."/>
            <person name="Kim D."/>
            <person name="Lee H.H."/>
            <person name="Park K.H."/>
            <person name="Park S.-H."/>
            <person name="Park H.-S."/>
            <person name="Lee H.K."/>
            <person name="Oh T.K."/>
            <person name="Kim J.F."/>
        </authorList>
    </citation>
    <scope>NUCLEOTIDE SEQUENCE [LARGE SCALE GENOMIC DNA]</scope>
    <source>
        <strain evidence="7 8">KCTC 2396</strain>
    </source>
</reference>
<dbReference type="eggNOG" id="COG3433">
    <property type="taxonomic scope" value="Bacteria"/>
</dbReference>
<feature type="domain" description="Carrier" evidence="6">
    <location>
        <begin position="220"/>
        <end position="296"/>
    </location>
</feature>
<evidence type="ECO:0000313" key="8">
    <source>
        <dbReference type="Proteomes" id="UP000000238"/>
    </source>
</evidence>